<dbReference type="InterPro" id="IPR001647">
    <property type="entry name" value="HTH_TetR"/>
</dbReference>
<organism evidence="4 5">
    <name type="scientific">Gordonia asplenii</name>
    <dbReference type="NCBI Taxonomy" id="2725283"/>
    <lineage>
        <taxon>Bacteria</taxon>
        <taxon>Bacillati</taxon>
        <taxon>Actinomycetota</taxon>
        <taxon>Actinomycetes</taxon>
        <taxon>Mycobacteriales</taxon>
        <taxon>Gordoniaceae</taxon>
        <taxon>Gordonia</taxon>
    </lineage>
</organism>
<dbReference type="Gene3D" id="1.10.357.10">
    <property type="entry name" value="Tetracycline Repressor, domain 2"/>
    <property type="match status" value="1"/>
</dbReference>
<dbReference type="EMBL" id="JABBNB010000013">
    <property type="protein sequence ID" value="NMO02296.1"/>
    <property type="molecule type" value="Genomic_DNA"/>
</dbReference>
<dbReference type="InterPro" id="IPR041490">
    <property type="entry name" value="KstR2_TetR_C"/>
</dbReference>
<dbReference type="Pfam" id="PF00440">
    <property type="entry name" value="TetR_N"/>
    <property type="match status" value="1"/>
</dbReference>
<keyword evidence="1 2" id="KW-0238">DNA-binding</keyword>
<dbReference type="InterPro" id="IPR050109">
    <property type="entry name" value="HTH-type_TetR-like_transc_reg"/>
</dbReference>
<dbReference type="RefSeq" id="WP_170194806.1">
    <property type="nucleotide sequence ID" value="NZ_JABBNB010000013.1"/>
</dbReference>
<dbReference type="PANTHER" id="PTHR30055:SF200">
    <property type="entry name" value="HTH-TYPE TRANSCRIPTIONAL REPRESSOR BDCR"/>
    <property type="match status" value="1"/>
</dbReference>
<dbReference type="GO" id="GO:0003700">
    <property type="term" value="F:DNA-binding transcription factor activity"/>
    <property type="evidence" value="ECO:0007669"/>
    <property type="project" value="TreeGrafter"/>
</dbReference>
<feature type="DNA-binding region" description="H-T-H motif" evidence="2">
    <location>
        <begin position="35"/>
        <end position="54"/>
    </location>
</feature>
<name>A0A848KUC7_9ACTN</name>
<protein>
    <submittedName>
        <fullName evidence="4">TetR/AcrR family transcriptional regulator</fullName>
    </submittedName>
</protein>
<proteinExistence type="predicted"/>
<keyword evidence="5" id="KW-1185">Reference proteome</keyword>
<dbReference type="PRINTS" id="PR00455">
    <property type="entry name" value="HTHTETR"/>
</dbReference>
<dbReference type="SUPFAM" id="SSF46689">
    <property type="entry name" value="Homeodomain-like"/>
    <property type="match status" value="1"/>
</dbReference>
<dbReference type="InterPro" id="IPR036271">
    <property type="entry name" value="Tet_transcr_reg_TetR-rel_C_sf"/>
</dbReference>
<dbReference type="GO" id="GO:0000976">
    <property type="term" value="F:transcription cis-regulatory region binding"/>
    <property type="evidence" value="ECO:0007669"/>
    <property type="project" value="TreeGrafter"/>
</dbReference>
<dbReference type="InterPro" id="IPR009057">
    <property type="entry name" value="Homeodomain-like_sf"/>
</dbReference>
<evidence type="ECO:0000313" key="4">
    <source>
        <dbReference type="EMBL" id="NMO02296.1"/>
    </source>
</evidence>
<comment type="caution">
    <text evidence="4">The sequence shown here is derived from an EMBL/GenBank/DDBJ whole genome shotgun (WGS) entry which is preliminary data.</text>
</comment>
<dbReference type="Pfam" id="PF17932">
    <property type="entry name" value="TetR_C_24"/>
    <property type="match status" value="1"/>
</dbReference>
<feature type="domain" description="HTH tetR-type" evidence="3">
    <location>
        <begin position="12"/>
        <end position="72"/>
    </location>
</feature>
<evidence type="ECO:0000313" key="5">
    <source>
        <dbReference type="Proteomes" id="UP000550729"/>
    </source>
</evidence>
<evidence type="ECO:0000256" key="1">
    <source>
        <dbReference type="ARBA" id="ARBA00023125"/>
    </source>
</evidence>
<dbReference type="SUPFAM" id="SSF48498">
    <property type="entry name" value="Tetracyclin repressor-like, C-terminal domain"/>
    <property type="match status" value="1"/>
</dbReference>
<accession>A0A848KUC7</accession>
<dbReference type="PROSITE" id="PS50977">
    <property type="entry name" value="HTH_TETR_2"/>
    <property type="match status" value="1"/>
</dbReference>
<evidence type="ECO:0000259" key="3">
    <source>
        <dbReference type="PROSITE" id="PS50977"/>
    </source>
</evidence>
<dbReference type="PANTHER" id="PTHR30055">
    <property type="entry name" value="HTH-TYPE TRANSCRIPTIONAL REGULATOR RUTR"/>
    <property type="match status" value="1"/>
</dbReference>
<gene>
    <name evidence="4" type="ORF">HH308_13840</name>
</gene>
<reference evidence="4 5" key="1">
    <citation type="submission" date="2020-04" db="EMBL/GenBank/DDBJ databases">
        <title>Gordonia sp. nov. TBRC 11910.</title>
        <authorList>
            <person name="Suriyachadkun C."/>
        </authorList>
    </citation>
    <scope>NUCLEOTIDE SEQUENCE [LARGE SCALE GENOMIC DNA]</scope>
    <source>
        <strain evidence="4 5">TBRC 11910</strain>
    </source>
</reference>
<sequence>MVNTSSDRSPETAAAARIRRAAIEAFAESGYAGTSTRAITGQLGMSATAMYPHYRSKEELLFAIASEGHRQVLDHMRAAGAAAAAEPGATWTSRLRAVVAGFASWQARESRLARVVQYEMRSLSREHFHELAAIREETTAVVADLVSGGIDAGEFGVATADDAVLAIMSLCVDVCRWFPARGYREPDAVGEVYANLAASLVQARLP</sequence>
<evidence type="ECO:0000256" key="2">
    <source>
        <dbReference type="PROSITE-ProRule" id="PRU00335"/>
    </source>
</evidence>
<dbReference type="AlphaFoldDB" id="A0A848KUC7"/>
<dbReference type="Proteomes" id="UP000550729">
    <property type="component" value="Unassembled WGS sequence"/>
</dbReference>